<dbReference type="PATRIC" id="fig|1618.3.peg.1778"/>
<proteinExistence type="predicted"/>
<dbReference type="EMBL" id="JQAR01000004">
    <property type="protein sequence ID" value="KRN31624.1"/>
    <property type="molecule type" value="Genomic_DNA"/>
</dbReference>
<evidence type="ECO:0000313" key="2">
    <source>
        <dbReference type="Proteomes" id="UP000051727"/>
    </source>
</evidence>
<organism evidence="1 2">
    <name type="scientific">Liquorilactobacillus mali</name>
    <dbReference type="NCBI Taxonomy" id="1618"/>
    <lineage>
        <taxon>Bacteria</taxon>
        <taxon>Bacillati</taxon>
        <taxon>Bacillota</taxon>
        <taxon>Bacilli</taxon>
        <taxon>Lactobacillales</taxon>
        <taxon>Lactobacillaceae</taxon>
        <taxon>Liquorilactobacillus</taxon>
    </lineage>
</organism>
<dbReference type="Proteomes" id="UP000051727">
    <property type="component" value="Unassembled WGS sequence"/>
</dbReference>
<reference evidence="1 2" key="1">
    <citation type="journal article" date="2015" name="Genome Announc.">
        <title>Expanding the biotechnology potential of lactobacilli through comparative genomics of 213 strains and associated genera.</title>
        <authorList>
            <person name="Sun Z."/>
            <person name="Harris H.M."/>
            <person name="McCann A."/>
            <person name="Guo C."/>
            <person name="Argimon S."/>
            <person name="Zhang W."/>
            <person name="Yang X."/>
            <person name="Jeffery I.B."/>
            <person name="Cooney J.C."/>
            <person name="Kagawa T.F."/>
            <person name="Liu W."/>
            <person name="Song Y."/>
            <person name="Salvetti E."/>
            <person name="Wrobel A."/>
            <person name="Rasinkangas P."/>
            <person name="Parkhill J."/>
            <person name="Rea M.C."/>
            <person name="O'Sullivan O."/>
            <person name="Ritari J."/>
            <person name="Douillard F.P."/>
            <person name="Paul Ross R."/>
            <person name="Yang R."/>
            <person name="Briner A.E."/>
            <person name="Felis G.E."/>
            <person name="de Vos W.M."/>
            <person name="Barrangou R."/>
            <person name="Klaenhammer T.R."/>
            <person name="Caufield P.W."/>
            <person name="Cui Y."/>
            <person name="Zhang H."/>
            <person name="O'Toole P.W."/>
        </authorList>
    </citation>
    <scope>NUCLEOTIDE SEQUENCE [LARGE SCALE GENOMIC DNA]</scope>
    <source>
        <strain evidence="1 2">ATCC 27304</strain>
    </source>
</reference>
<gene>
    <name evidence="1" type="ORF">IV36_GL001748</name>
</gene>
<dbReference type="RefSeq" id="WP_056990763.1">
    <property type="nucleotide sequence ID" value="NZ_JQAR01000004.1"/>
</dbReference>
<name>A0A0R2FTK0_9LACO</name>
<accession>A0A0R2FTK0</accession>
<evidence type="ECO:0000313" key="1">
    <source>
        <dbReference type="EMBL" id="KRN31624.1"/>
    </source>
</evidence>
<dbReference type="OrthoDB" id="2298778at2"/>
<protein>
    <submittedName>
        <fullName evidence="1">Uncharacterized protein</fullName>
    </submittedName>
</protein>
<dbReference type="AlphaFoldDB" id="A0A0R2FTK0"/>
<comment type="caution">
    <text evidence="1">The sequence shown here is derived from an EMBL/GenBank/DDBJ whole genome shotgun (WGS) entry which is preliminary data.</text>
</comment>
<sequence length="262" mass="30874">MITDSNIKEILTMPSAKKGIKIIMTSMNVERNEAANLLYVDWIERRAKKVPHNRLVAYAKKHTKELEYSARSVRQSYFKKWKDEREKENRATALANGWLVVGMSEEEKHELIEKALPKLRDIFINLNTRKFVESVLKNGKEETKQKFKLTDKQFGRKIRDIELLCAKNRLGIKKLFAKDKDAKELVILNQFIELIESENDNYDALIGEYIRSNADYFDNLIGNISGIYSPILLAENWEVARLRDKYKLVNYVYRRFEYLENV</sequence>